<name>A0A164XAR8_9CRUS</name>
<dbReference type="GO" id="GO:0006884">
    <property type="term" value="P:cell volume homeostasis"/>
    <property type="evidence" value="ECO:0007669"/>
    <property type="project" value="TreeGrafter"/>
</dbReference>
<keyword evidence="3" id="KW-1133">Transmembrane helix</keyword>
<evidence type="ECO:0000256" key="3">
    <source>
        <dbReference type="ARBA" id="ARBA00022989"/>
    </source>
</evidence>
<dbReference type="GO" id="GO:0055075">
    <property type="term" value="P:potassium ion homeostasis"/>
    <property type="evidence" value="ECO:0007669"/>
    <property type="project" value="TreeGrafter"/>
</dbReference>
<dbReference type="GO" id="GO:0055064">
    <property type="term" value="P:chloride ion homeostasis"/>
    <property type="evidence" value="ECO:0007669"/>
    <property type="project" value="TreeGrafter"/>
</dbReference>
<dbReference type="InterPro" id="IPR018491">
    <property type="entry name" value="SLC12_C"/>
</dbReference>
<dbReference type="GO" id="GO:0055078">
    <property type="term" value="P:sodium ion homeostasis"/>
    <property type="evidence" value="ECO:0007669"/>
    <property type="project" value="TreeGrafter"/>
</dbReference>
<proteinExistence type="predicted"/>
<dbReference type="GO" id="GO:0016020">
    <property type="term" value="C:membrane"/>
    <property type="evidence" value="ECO:0007669"/>
    <property type="project" value="UniProtKB-SubCell"/>
</dbReference>
<evidence type="ECO:0000256" key="5">
    <source>
        <dbReference type="SAM" id="MobiDB-lite"/>
    </source>
</evidence>
<comment type="caution">
    <text evidence="7">The sequence shown here is derived from an EMBL/GenBank/DDBJ whole genome shotgun (WGS) entry which is preliminary data.</text>
</comment>
<dbReference type="GO" id="GO:1990573">
    <property type="term" value="P:potassium ion import across plasma membrane"/>
    <property type="evidence" value="ECO:0007669"/>
    <property type="project" value="TreeGrafter"/>
</dbReference>
<organism evidence="7 8">
    <name type="scientific">Daphnia magna</name>
    <dbReference type="NCBI Taxonomy" id="35525"/>
    <lineage>
        <taxon>Eukaryota</taxon>
        <taxon>Metazoa</taxon>
        <taxon>Ecdysozoa</taxon>
        <taxon>Arthropoda</taxon>
        <taxon>Crustacea</taxon>
        <taxon>Branchiopoda</taxon>
        <taxon>Diplostraca</taxon>
        <taxon>Cladocera</taxon>
        <taxon>Anomopoda</taxon>
        <taxon>Daphniidae</taxon>
        <taxon>Daphnia</taxon>
    </lineage>
</organism>
<reference evidence="7 8" key="1">
    <citation type="submission" date="2016-03" db="EMBL/GenBank/DDBJ databases">
        <title>EvidentialGene: Evidence-directed Construction of Genes on Genomes.</title>
        <authorList>
            <person name="Gilbert D.G."/>
            <person name="Choi J.-H."/>
            <person name="Mockaitis K."/>
            <person name="Colbourne J."/>
            <person name="Pfrender M."/>
        </authorList>
    </citation>
    <scope>NUCLEOTIDE SEQUENCE [LARGE SCALE GENOMIC DNA]</scope>
    <source>
        <strain evidence="7 8">Xinb3</strain>
        <tissue evidence="7">Complete organism</tissue>
    </source>
</reference>
<dbReference type="EMBL" id="LRGB01001005">
    <property type="protein sequence ID" value="KZS14031.1"/>
    <property type="molecule type" value="Genomic_DNA"/>
</dbReference>
<keyword evidence="2" id="KW-0812">Transmembrane</keyword>
<feature type="region of interest" description="Disordered" evidence="5">
    <location>
        <begin position="17"/>
        <end position="41"/>
    </location>
</feature>
<dbReference type="PANTHER" id="PTHR11827:SF103">
    <property type="entry name" value="SODIUM CHLORIDE COTRANSPORTER 69, ISOFORM E"/>
    <property type="match status" value="1"/>
</dbReference>
<keyword evidence="4" id="KW-0472">Membrane</keyword>
<dbReference type="Pfam" id="PF03522">
    <property type="entry name" value="SLC12"/>
    <property type="match status" value="1"/>
</dbReference>
<evidence type="ECO:0000259" key="6">
    <source>
        <dbReference type="Pfam" id="PF03522"/>
    </source>
</evidence>
<protein>
    <submittedName>
        <fullName evidence="7">Bumetanide-sensitive sodium--chloride cotransporter</fullName>
    </submittedName>
</protein>
<evidence type="ECO:0000313" key="7">
    <source>
        <dbReference type="EMBL" id="KZS14031.1"/>
    </source>
</evidence>
<gene>
    <name evidence="7" type="ORF">APZ42_020657</name>
</gene>
<comment type="subcellular location">
    <subcellularLocation>
        <location evidence="1">Membrane</location>
        <topology evidence="1">Multi-pass membrane protein</topology>
    </subcellularLocation>
</comment>
<evidence type="ECO:0000256" key="4">
    <source>
        <dbReference type="ARBA" id="ARBA00023136"/>
    </source>
</evidence>
<accession>A0A164XAR8</accession>
<evidence type="ECO:0000256" key="1">
    <source>
        <dbReference type="ARBA" id="ARBA00004141"/>
    </source>
</evidence>
<evidence type="ECO:0000313" key="8">
    <source>
        <dbReference type="Proteomes" id="UP000076858"/>
    </source>
</evidence>
<dbReference type="GO" id="GO:0008511">
    <property type="term" value="F:sodium:potassium:chloride symporter activity"/>
    <property type="evidence" value="ECO:0007669"/>
    <property type="project" value="TreeGrafter"/>
</dbReference>
<keyword evidence="8" id="KW-1185">Reference proteome</keyword>
<sequence>MKRANDLQADSLAGSTAVVNHGGSGMKKNKKKGSRENLFTDPAGNPLPKELLNNVTLFQRKQKKGIIDVWWLYDDGGLTLLLPYILTTRPNWSSCKLRVFCLANRKEELDSEQRRMAAMLSKFRIDFSDVIVITDITKKPSESTRNYFDGLIKNFVKNEDGQDARITESEMIALRDKTNRHMRLREQLLLHSKTSNLIVMTLPMPRKGTVSAPLYMAWLELLTANMPPFLLVRGNQTSVLTFYS</sequence>
<dbReference type="STRING" id="35525.A0A164XAR8"/>
<dbReference type="AlphaFoldDB" id="A0A164XAR8"/>
<dbReference type="InterPro" id="IPR004842">
    <property type="entry name" value="SLC12A_fam"/>
</dbReference>
<feature type="domain" description="SLC12A transporter C-terminal" evidence="6">
    <location>
        <begin position="22"/>
        <end position="244"/>
    </location>
</feature>
<dbReference type="PANTHER" id="PTHR11827">
    <property type="entry name" value="SOLUTE CARRIER FAMILY 12, CATION COTRANSPORTERS"/>
    <property type="match status" value="1"/>
</dbReference>
<dbReference type="Proteomes" id="UP000076858">
    <property type="component" value="Unassembled WGS sequence"/>
</dbReference>
<evidence type="ECO:0000256" key="2">
    <source>
        <dbReference type="ARBA" id="ARBA00022692"/>
    </source>
</evidence>